<evidence type="ECO:0000313" key="4">
    <source>
        <dbReference type="Proteomes" id="UP000662111"/>
    </source>
</evidence>
<accession>A0ABQ2F4N3</accession>
<protein>
    <recommendedName>
        <fullName evidence="2">Cobalamin-independent methionine synthase MetE C-terminal/archaeal domain-containing protein</fullName>
    </recommendedName>
</protein>
<keyword evidence="4" id="KW-1185">Reference proteome</keyword>
<evidence type="ECO:0000313" key="3">
    <source>
        <dbReference type="EMBL" id="GGK59498.1"/>
    </source>
</evidence>
<name>A0ABQ2F4N3_9MICO</name>
<feature type="domain" description="Cobalamin-independent methionine synthase MetE C-terminal/archaeal" evidence="2">
    <location>
        <begin position="22"/>
        <end position="346"/>
    </location>
</feature>
<evidence type="ECO:0000256" key="1">
    <source>
        <dbReference type="SAM" id="MobiDB-lite"/>
    </source>
</evidence>
<dbReference type="Gene3D" id="3.20.20.210">
    <property type="match status" value="1"/>
</dbReference>
<dbReference type="InterPro" id="IPR038071">
    <property type="entry name" value="UROD/MetE-like_sf"/>
</dbReference>
<dbReference type="EMBL" id="BMLB01000001">
    <property type="protein sequence ID" value="GGK59498.1"/>
    <property type="molecule type" value="Genomic_DNA"/>
</dbReference>
<dbReference type="SUPFAM" id="SSF51726">
    <property type="entry name" value="UROD/MetE-like"/>
    <property type="match status" value="1"/>
</dbReference>
<dbReference type="Proteomes" id="UP000662111">
    <property type="component" value="Unassembled WGS sequence"/>
</dbReference>
<dbReference type="InterPro" id="IPR002629">
    <property type="entry name" value="Met_Synth_C/arc"/>
</dbReference>
<evidence type="ECO:0000259" key="2">
    <source>
        <dbReference type="Pfam" id="PF01717"/>
    </source>
</evidence>
<reference evidence="4" key="1">
    <citation type="journal article" date="2019" name="Int. J. Syst. Evol. Microbiol.">
        <title>The Global Catalogue of Microorganisms (GCM) 10K type strain sequencing project: providing services to taxonomists for standard genome sequencing and annotation.</title>
        <authorList>
            <consortium name="The Broad Institute Genomics Platform"/>
            <consortium name="The Broad Institute Genome Sequencing Center for Infectious Disease"/>
            <person name="Wu L."/>
            <person name="Ma J."/>
        </authorList>
    </citation>
    <scope>NUCLEOTIDE SEQUENCE [LARGE SCALE GENOMIC DNA]</scope>
    <source>
        <strain evidence="4">CGMCC 1.5362</strain>
    </source>
</reference>
<dbReference type="RefSeq" id="WP_022922818.1">
    <property type="nucleotide sequence ID" value="NZ_BMLB01000001.1"/>
</dbReference>
<feature type="region of interest" description="Disordered" evidence="1">
    <location>
        <begin position="1"/>
        <end position="27"/>
    </location>
</feature>
<organism evidence="3 4">
    <name type="scientific">Ornithinimicrobium pekingense</name>
    <dbReference type="NCBI Taxonomy" id="384677"/>
    <lineage>
        <taxon>Bacteria</taxon>
        <taxon>Bacillati</taxon>
        <taxon>Actinomycetota</taxon>
        <taxon>Actinomycetes</taxon>
        <taxon>Micrococcales</taxon>
        <taxon>Ornithinimicrobiaceae</taxon>
        <taxon>Ornithinimicrobium</taxon>
    </lineage>
</organism>
<comment type="caution">
    <text evidence="3">The sequence shown here is derived from an EMBL/GenBank/DDBJ whole genome shotgun (WGS) entry which is preliminary data.</text>
</comment>
<proteinExistence type="predicted"/>
<sequence>MPEPSPDTHGSTPTATPDGVVATGVGSWPGTDVREALRVLRGELAGAVPEGVTGMPYLPELPARGPGAELLGRTAHLLVDLPVDLQPQGWRLVDRPGRDAERTASLWRQDLDELAEAFDGYRGRLKVQSAGPWTLAASLWLPLGDRVLSDPGATRDLAGSLAEGVAAHVAAVRRLVPGAEVVVQLDEPSLTAVSLGHIRSESGYRVLRTPEAGELASALGAVVDAARGAGAVLVAAHSCAADVPLDVLRRAGTDAVSLDVSLLGTAGWERVAGLLDSGVALWAGALPADRGAAVVPARVEELTRRWHELGLPPRQLADLTVTPSCGLAGAAPDLARDITAGTVAAAARLAEVALA</sequence>
<dbReference type="Pfam" id="PF01717">
    <property type="entry name" value="Meth_synt_2"/>
    <property type="match status" value="1"/>
</dbReference>
<gene>
    <name evidence="3" type="ORF">GCM10011509_04700</name>
</gene>